<evidence type="ECO:0000256" key="2">
    <source>
        <dbReference type="ARBA" id="ARBA00022748"/>
    </source>
</evidence>
<keyword evidence="3" id="KW-0735">Signal-anchor</keyword>
<evidence type="ECO:0000256" key="1">
    <source>
        <dbReference type="ARBA" id="ARBA00004196"/>
    </source>
</evidence>
<reference evidence="7 8" key="1">
    <citation type="submission" date="2020-08" db="EMBL/GenBank/DDBJ databases">
        <title>A Genomic Blueprint of the Chicken Gut Microbiome.</title>
        <authorList>
            <person name="Gilroy R."/>
            <person name="Ravi A."/>
            <person name="Getino M."/>
            <person name="Pursley I."/>
            <person name="Horton D.L."/>
            <person name="Alikhan N.-F."/>
            <person name="Baker D."/>
            <person name="Gharbi K."/>
            <person name="Hall N."/>
            <person name="Watson M."/>
            <person name="Adriaenssens E.M."/>
            <person name="Foster-Nyarko E."/>
            <person name="Jarju S."/>
            <person name="Secka A."/>
            <person name="Antonio M."/>
            <person name="Oren A."/>
            <person name="Chaudhuri R."/>
            <person name="La Ragione R.M."/>
            <person name="Hildebrand F."/>
            <person name="Pallen M.J."/>
        </authorList>
    </citation>
    <scope>NUCLEOTIDE SEQUENCE [LARGE SCALE GENOMIC DNA]</scope>
    <source>
        <strain evidence="7 8">Sa1CUA4</strain>
    </source>
</reference>
<dbReference type="Proteomes" id="UP000602532">
    <property type="component" value="Unassembled WGS sequence"/>
</dbReference>
<evidence type="ECO:0000313" key="7">
    <source>
        <dbReference type="EMBL" id="MBD8022465.1"/>
    </source>
</evidence>
<keyword evidence="4" id="KW-1015">Disulfide bond</keyword>
<dbReference type="EMBL" id="JACSPM010000001">
    <property type="protein sequence ID" value="MBD8022465.1"/>
    <property type="molecule type" value="Genomic_DNA"/>
</dbReference>
<sequence>MGSQASARERSGIRRARGAASALLVFGLIGGLAACANDPLAEQYRAGDNKGFIAANGFQIVEIPEGERTEPVVFDGTTETGEKLGSDDVAGDVVVVNFWYAACGPCRAEAEALEAANASFEGEDVSFIGINTSDAPETATAFAEQYGVTYPSLMAAQDGAIKLAFADKTPINATPTTLVLDKQGRVAARIIGQLESASILQTLVRDALEES</sequence>
<feature type="domain" description="Thioredoxin" evidence="6">
    <location>
        <begin position="63"/>
        <end position="211"/>
    </location>
</feature>
<dbReference type="PANTHER" id="PTHR42852:SF6">
    <property type="entry name" value="THIOL:DISULFIDE INTERCHANGE PROTEIN DSBE"/>
    <property type="match status" value="1"/>
</dbReference>
<dbReference type="CDD" id="cd02966">
    <property type="entry name" value="TlpA_like_family"/>
    <property type="match status" value="1"/>
</dbReference>
<dbReference type="RefSeq" id="WP_191763927.1">
    <property type="nucleotide sequence ID" value="NZ_JACSPM010000001.1"/>
</dbReference>
<evidence type="ECO:0000256" key="3">
    <source>
        <dbReference type="ARBA" id="ARBA00022968"/>
    </source>
</evidence>
<accession>A0ABR8WZF2</accession>
<evidence type="ECO:0000256" key="4">
    <source>
        <dbReference type="ARBA" id="ARBA00023157"/>
    </source>
</evidence>
<name>A0ABR8WZF2_9MICO</name>
<dbReference type="InterPro" id="IPR036249">
    <property type="entry name" value="Thioredoxin-like_sf"/>
</dbReference>
<dbReference type="PROSITE" id="PS51352">
    <property type="entry name" value="THIOREDOXIN_2"/>
    <property type="match status" value="1"/>
</dbReference>
<keyword evidence="5" id="KW-0676">Redox-active center</keyword>
<comment type="subcellular location">
    <subcellularLocation>
        <location evidence="1">Cell envelope</location>
    </subcellularLocation>
</comment>
<dbReference type="Pfam" id="PF08534">
    <property type="entry name" value="Redoxin"/>
    <property type="match status" value="1"/>
</dbReference>
<dbReference type="PANTHER" id="PTHR42852">
    <property type="entry name" value="THIOL:DISULFIDE INTERCHANGE PROTEIN DSBE"/>
    <property type="match status" value="1"/>
</dbReference>
<dbReference type="SUPFAM" id="SSF52833">
    <property type="entry name" value="Thioredoxin-like"/>
    <property type="match status" value="1"/>
</dbReference>
<organism evidence="7 8">
    <name type="scientific">Microbacterium gallinarum</name>
    <dbReference type="NCBI Taxonomy" id="2762209"/>
    <lineage>
        <taxon>Bacteria</taxon>
        <taxon>Bacillati</taxon>
        <taxon>Actinomycetota</taxon>
        <taxon>Actinomycetes</taxon>
        <taxon>Micrococcales</taxon>
        <taxon>Microbacteriaceae</taxon>
        <taxon>Microbacterium</taxon>
    </lineage>
</organism>
<keyword evidence="8" id="KW-1185">Reference proteome</keyword>
<dbReference type="InterPro" id="IPR013766">
    <property type="entry name" value="Thioredoxin_domain"/>
</dbReference>
<proteinExistence type="predicted"/>
<comment type="caution">
    <text evidence="7">The sequence shown here is derived from an EMBL/GenBank/DDBJ whole genome shotgun (WGS) entry which is preliminary data.</text>
</comment>
<gene>
    <name evidence="7" type="ORF">H9622_02535</name>
</gene>
<dbReference type="InterPro" id="IPR050553">
    <property type="entry name" value="Thioredoxin_ResA/DsbE_sf"/>
</dbReference>
<protein>
    <submittedName>
        <fullName evidence="7">TlpA family protein disulfide reductase</fullName>
    </submittedName>
</protein>
<keyword evidence="3" id="KW-0812">Transmembrane</keyword>
<dbReference type="InterPro" id="IPR013740">
    <property type="entry name" value="Redoxin"/>
</dbReference>
<dbReference type="Gene3D" id="3.40.30.10">
    <property type="entry name" value="Glutaredoxin"/>
    <property type="match status" value="1"/>
</dbReference>
<evidence type="ECO:0000313" key="8">
    <source>
        <dbReference type="Proteomes" id="UP000602532"/>
    </source>
</evidence>
<keyword evidence="2" id="KW-0201">Cytochrome c-type biogenesis</keyword>
<evidence type="ECO:0000259" key="6">
    <source>
        <dbReference type="PROSITE" id="PS51352"/>
    </source>
</evidence>
<evidence type="ECO:0000256" key="5">
    <source>
        <dbReference type="ARBA" id="ARBA00023284"/>
    </source>
</evidence>